<gene>
    <name evidence="1" type="ORF">HF324_27000</name>
</gene>
<keyword evidence="2" id="KW-1185">Reference proteome</keyword>
<dbReference type="EMBL" id="CP051204">
    <property type="protein sequence ID" value="QJB41289.1"/>
    <property type="molecule type" value="Genomic_DNA"/>
</dbReference>
<accession>A0ABX6LR94</accession>
<sequence length="77" mass="8540">MRAGAGFAPGYDESRTSHKRIYQVEEGVSGGTTLGWLSVAGRRHFISKHFMFRIGAMLMFSSNQVTPNLDTGFGYCF</sequence>
<evidence type="ECO:0000313" key="1">
    <source>
        <dbReference type="EMBL" id="QJB41289.1"/>
    </source>
</evidence>
<reference evidence="2" key="1">
    <citation type="submission" date="2020-04" db="EMBL/GenBank/DDBJ databases">
        <authorList>
            <person name="Kittiwongwattana C."/>
        </authorList>
    </citation>
    <scope>NUCLEOTIDE SEQUENCE [LARGE SCALE GENOMIC DNA]</scope>
    <source>
        <strain evidence="2">1303</strain>
    </source>
</reference>
<organism evidence="1 2">
    <name type="scientific">Chitinophaga oryzae</name>
    <dbReference type="NCBI Taxonomy" id="2725414"/>
    <lineage>
        <taxon>Bacteria</taxon>
        <taxon>Pseudomonadati</taxon>
        <taxon>Bacteroidota</taxon>
        <taxon>Chitinophagia</taxon>
        <taxon>Chitinophagales</taxon>
        <taxon>Chitinophagaceae</taxon>
        <taxon>Chitinophaga</taxon>
    </lineage>
</organism>
<dbReference type="Proteomes" id="UP000503144">
    <property type="component" value="Chromosome"/>
</dbReference>
<dbReference type="RefSeq" id="WP_168861863.1">
    <property type="nucleotide sequence ID" value="NZ_CP051204.2"/>
</dbReference>
<reference evidence="1 2" key="2">
    <citation type="submission" date="2020-09" db="EMBL/GenBank/DDBJ databases">
        <authorList>
            <person name="Kittiwongwattana C."/>
        </authorList>
    </citation>
    <scope>NUCLEOTIDE SEQUENCE [LARGE SCALE GENOMIC DNA]</scope>
    <source>
        <strain evidence="1 2">1303</strain>
    </source>
</reference>
<proteinExistence type="predicted"/>
<protein>
    <submittedName>
        <fullName evidence="1">Uncharacterized protein</fullName>
    </submittedName>
</protein>
<name>A0ABX6LR94_9BACT</name>
<evidence type="ECO:0000313" key="2">
    <source>
        <dbReference type="Proteomes" id="UP000503144"/>
    </source>
</evidence>